<sequence length="339" mass="37368">MEKRDPLPINIKFYHAPDMQCWKGRIDGTAETELRWHQHVQPLNLVAPFKQSLEGCVILLGFPCDEGVKRNGGRTGAAQGPAALRDALCNLPVFYPDLSIYDAGDIVCRENDLKTAQVQLAAAVKRICEHGAFPLVLGGGHEVTYGHYRGIAESIRHESGARRVGTVNFDAHFDNREPKGSEPNSGTGFWQIAKDCKEENHPFHYLALGIQKTSNTPSLFNTAHQTGTQYVLAEHFTKDDQHIPQGLIAAFIEAVDSIYLTIDLDVFAAAYAPGVSAPAYSGILPDRVFFECLDSLFNSGKVVSMDIAELNPDFDIDNRTARLAASLIFHVIARLADRH</sequence>
<evidence type="ECO:0000256" key="6">
    <source>
        <dbReference type="NCBIfam" id="TIGR01227"/>
    </source>
</evidence>
<keyword evidence="10" id="KW-1185">Reference proteome</keyword>
<dbReference type="PIRSF" id="PIRSF036979">
    <property type="entry name" value="Arginase"/>
    <property type="match status" value="1"/>
</dbReference>
<evidence type="ECO:0000313" key="10">
    <source>
        <dbReference type="Proteomes" id="UP001595526"/>
    </source>
</evidence>
<evidence type="ECO:0000256" key="4">
    <source>
        <dbReference type="ARBA" id="ARBA00023211"/>
    </source>
</evidence>
<reference evidence="10" key="1">
    <citation type="journal article" date="2019" name="Int. J. Syst. Evol. Microbiol.">
        <title>The Global Catalogue of Microorganisms (GCM) 10K type strain sequencing project: providing services to taxonomists for standard genome sequencing and annotation.</title>
        <authorList>
            <consortium name="The Broad Institute Genomics Platform"/>
            <consortium name="The Broad Institute Genome Sequencing Center for Infectious Disease"/>
            <person name="Wu L."/>
            <person name="Ma J."/>
        </authorList>
    </citation>
    <scope>NUCLEOTIDE SEQUENCE [LARGE SCALE GENOMIC DNA]</scope>
    <source>
        <strain evidence="10">KCTC 52416</strain>
    </source>
</reference>
<dbReference type="InterPro" id="IPR005923">
    <property type="entry name" value="HutG"/>
</dbReference>
<name>A0ABV7JP42_9SPHI</name>
<dbReference type="Pfam" id="PF00491">
    <property type="entry name" value="Arginase"/>
    <property type="match status" value="1"/>
</dbReference>
<comment type="caution">
    <text evidence="9">The sequence shown here is derived from an EMBL/GenBank/DDBJ whole genome shotgun (WGS) entry which is preliminary data.</text>
</comment>
<feature type="binding site" evidence="5">
    <location>
        <position position="170"/>
    </location>
    <ligand>
        <name>Mn(2+)</name>
        <dbReference type="ChEBI" id="CHEBI:29035"/>
        <label>1</label>
    </ligand>
</feature>
<dbReference type="HAMAP" id="MF_00737">
    <property type="entry name" value="Formimidoylglutam"/>
    <property type="match status" value="1"/>
</dbReference>
<dbReference type="EMBL" id="JBHRTA010000030">
    <property type="protein sequence ID" value="MFC3197886.1"/>
    <property type="molecule type" value="Genomic_DNA"/>
</dbReference>
<keyword evidence="1 5" id="KW-0479">Metal-binding</keyword>
<feature type="binding site" evidence="5">
    <location>
        <position position="263"/>
    </location>
    <ligand>
        <name>Mn(2+)</name>
        <dbReference type="ChEBI" id="CHEBI:29035"/>
        <label>2</label>
    </ligand>
</feature>
<feature type="binding site" evidence="5">
    <location>
        <position position="263"/>
    </location>
    <ligand>
        <name>Mn(2+)</name>
        <dbReference type="ChEBI" id="CHEBI:29035"/>
        <label>1</label>
    </ligand>
</feature>
<comment type="similarity">
    <text evidence="5 7 8">Belongs to the arginase family.</text>
</comment>
<dbReference type="InterPro" id="IPR023696">
    <property type="entry name" value="Ureohydrolase_dom_sf"/>
</dbReference>
<feature type="binding site" evidence="5">
    <location>
        <position position="174"/>
    </location>
    <ligand>
        <name>Mn(2+)</name>
        <dbReference type="ChEBI" id="CHEBI:29035"/>
        <label>1</label>
    </ligand>
</feature>
<proteinExistence type="inferred from homology"/>
<dbReference type="SUPFAM" id="SSF52768">
    <property type="entry name" value="Arginase/deacetylase"/>
    <property type="match status" value="1"/>
</dbReference>
<feature type="binding site" evidence="5">
    <location>
        <position position="172"/>
    </location>
    <ligand>
        <name>Mn(2+)</name>
        <dbReference type="ChEBI" id="CHEBI:29035"/>
        <label>2</label>
    </ligand>
</feature>
<evidence type="ECO:0000256" key="5">
    <source>
        <dbReference type="HAMAP-Rule" id="MF_00737"/>
    </source>
</evidence>
<keyword evidence="2 5" id="KW-0378">Hydrolase</keyword>
<feature type="binding site" evidence="5">
    <location>
        <position position="141"/>
    </location>
    <ligand>
        <name>Mn(2+)</name>
        <dbReference type="ChEBI" id="CHEBI:29035"/>
        <label>1</label>
    </ligand>
</feature>
<dbReference type="Proteomes" id="UP001595526">
    <property type="component" value="Unassembled WGS sequence"/>
</dbReference>
<dbReference type="GO" id="GO:0050415">
    <property type="term" value="F:formimidoylglutamase activity"/>
    <property type="evidence" value="ECO:0007669"/>
    <property type="project" value="UniProtKB-EC"/>
</dbReference>
<dbReference type="RefSeq" id="WP_379022004.1">
    <property type="nucleotide sequence ID" value="NZ_JBHRTA010000030.1"/>
</dbReference>
<comment type="catalytic activity">
    <reaction evidence="5">
        <text>N-formimidoyl-L-glutamate + H2O = formamide + L-glutamate</text>
        <dbReference type="Rhea" id="RHEA:22492"/>
        <dbReference type="ChEBI" id="CHEBI:15377"/>
        <dbReference type="ChEBI" id="CHEBI:16397"/>
        <dbReference type="ChEBI" id="CHEBI:29985"/>
        <dbReference type="ChEBI" id="CHEBI:58928"/>
        <dbReference type="EC" id="3.5.3.8"/>
    </reaction>
</comment>
<comment type="cofactor">
    <cofactor evidence="5">
        <name>Mn(2+)</name>
        <dbReference type="ChEBI" id="CHEBI:29035"/>
    </cofactor>
    <text evidence="5">Binds 2 manganese ions per subunit.</text>
</comment>
<comment type="function">
    <text evidence="5">Catalyzes the conversion of N-formimidoyl-L-glutamate to L-glutamate and formamide.</text>
</comment>
<evidence type="ECO:0000256" key="7">
    <source>
        <dbReference type="PROSITE-ProRule" id="PRU00742"/>
    </source>
</evidence>
<gene>
    <name evidence="5 9" type="primary">hutG</name>
    <name evidence="9" type="ORF">ACFOET_09700</name>
</gene>
<dbReference type="PROSITE" id="PS51409">
    <property type="entry name" value="ARGINASE_2"/>
    <property type="match status" value="1"/>
</dbReference>
<protein>
    <recommendedName>
        <fullName evidence="5 6">Formimidoylglutamase</fullName>
        <ecNumber evidence="5 6">3.5.3.8</ecNumber>
    </recommendedName>
    <alternativeName>
        <fullName evidence="5">Formiminoglutamase</fullName>
    </alternativeName>
    <alternativeName>
        <fullName evidence="5">Formiminoglutamate hydrolase</fullName>
    </alternativeName>
</protein>
<evidence type="ECO:0000256" key="8">
    <source>
        <dbReference type="RuleBase" id="RU003684"/>
    </source>
</evidence>
<keyword evidence="3 5" id="KW-0369">Histidine metabolism</keyword>
<evidence type="ECO:0000313" key="9">
    <source>
        <dbReference type="EMBL" id="MFC3197886.1"/>
    </source>
</evidence>
<feature type="binding site" evidence="5">
    <location>
        <position position="265"/>
    </location>
    <ligand>
        <name>Mn(2+)</name>
        <dbReference type="ChEBI" id="CHEBI:29035"/>
        <label>2</label>
    </ligand>
</feature>
<comment type="pathway">
    <text evidence="5">Amino-acid degradation; L-histidine degradation into L-glutamate; L-glutamate from N-formimidoyl-L-glutamate (hydrolase route): step 1/1.</text>
</comment>
<dbReference type="Gene3D" id="3.40.800.10">
    <property type="entry name" value="Ureohydrolase domain"/>
    <property type="match status" value="1"/>
</dbReference>
<keyword evidence="4 5" id="KW-0464">Manganese</keyword>
<evidence type="ECO:0000256" key="2">
    <source>
        <dbReference type="ARBA" id="ARBA00022801"/>
    </source>
</evidence>
<dbReference type="PROSITE" id="PS01053">
    <property type="entry name" value="ARGINASE_1"/>
    <property type="match status" value="1"/>
</dbReference>
<dbReference type="InterPro" id="IPR006035">
    <property type="entry name" value="Ureohydrolase"/>
</dbReference>
<evidence type="ECO:0000256" key="3">
    <source>
        <dbReference type="ARBA" id="ARBA00022808"/>
    </source>
</evidence>
<evidence type="ECO:0000256" key="1">
    <source>
        <dbReference type="ARBA" id="ARBA00022723"/>
    </source>
</evidence>
<dbReference type="NCBIfam" id="TIGR01227">
    <property type="entry name" value="hutG"/>
    <property type="match status" value="1"/>
</dbReference>
<dbReference type="PANTHER" id="PTHR11358">
    <property type="entry name" value="ARGINASE/AGMATINASE"/>
    <property type="match status" value="1"/>
</dbReference>
<dbReference type="PANTHER" id="PTHR11358:SF35">
    <property type="entry name" value="FORMIMIDOYLGLUTAMASE"/>
    <property type="match status" value="1"/>
</dbReference>
<dbReference type="InterPro" id="IPR020855">
    <property type="entry name" value="Ureohydrolase_Mn_BS"/>
</dbReference>
<dbReference type="EC" id="3.5.3.8" evidence="5 6"/>
<accession>A0ABV7JP42</accession>
<dbReference type="CDD" id="cd09988">
    <property type="entry name" value="Formimidoylglutamase"/>
    <property type="match status" value="1"/>
</dbReference>
<feature type="binding site" evidence="5">
    <location>
        <position position="170"/>
    </location>
    <ligand>
        <name>Mn(2+)</name>
        <dbReference type="ChEBI" id="CHEBI:29035"/>
        <label>2</label>
    </ligand>
</feature>
<organism evidence="9 10">
    <name type="scientific">Parapedobacter deserti</name>
    <dbReference type="NCBI Taxonomy" id="1912957"/>
    <lineage>
        <taxon>Bacteria</taxon>
        <taxon>Pseudomonadati</taxon>
        <taxon>Bacteroidota</taxon>
        <taxon>Sphingobacteriia</taxon>
        <taxon>Sphingobacteriales</taxon>
        <taxon>Sphingobacteriaceae</taxon>
        <taxon>Parapedobacter</taxon>
    </lineage>
</organism>